<evidence type="ECO:0000256" key="3">
    <source>
        <dbReference type="ARBA" id="ARBA00022692"/>
    </source>
</evidence>
<evidence type="ECO:0000256" key="6">
    <source>
        <dbReference type="SAM" id="Phobius"/>
    </source>
</evidence>
<feature type="domain" description="EamA" evidence="7">
    <location>
        <begin position="159"/>
        <end position="289"/>
    </location>
</feature>
<dbReference type="PANTHER" id="PTHR32322">
    <property type="entry name" value="INNER MEMBRANE TRANSPORTER"/>
    <property type="match status" value="1"/>
</dbReference>
<evidence type="ECO:0000256" key="4">
    <source>
        <dbReference type="ARBA" id="ARBA00022989"/>
    </source>
</evidence>
<feature type="transmembrane region" description="Helical" evidence="6">
    <location>
        <begin position="250"/>
        <end position="266"/>
    </location>
</feature>
<gene>
    <name evidence="8" type="ORF">M8A51_12815</name>
</gene>
<feature type="transmembrane region" description="Helical" evidence="6">
    <location>
        <begin position="130"/>
        <end position="148"/>
    </location>
</feature>
<feature type="transmembrane region" description="Helical" evidence="6">
    <location>
        <begin position="272"/>
        <end position="289"/>
    </location>
</feature>
<dbReference type="EMBL" id="JAMKFE010000006">
    <property type="protein sequence ID" value="MCM5680412.1"/>
    <property type="molecule type" value="Genomic_DNA"/>
</dbReference>
<keyword evidence="4 6" id="KW-1133">Transmembrane helix</keyword>
<evidence type="ECO:0000259" key="7">
    <source>
        <dbReference type="Pfam" id="PF00892"/>
    </source>
</evidence>
<dbReference type="PANTHER" id="PTHR32322:SF2">
    <property type="entry name" value="EAMA DOMAIN-CONTAINING PROTEIN"/>
    <property type="match status" value="1"/>
</dbReference>
<evidence type="ECO:0000313" key="8">
    <source>
        <dbReference type="EMBL" id="MCM5680412.1"/>
    </source>
</evidence>
<feature type="transmembrane region" description="Helical" evidence="6">
    <location>
        <begin position="216"/>
        <end position="238"/>
    </location>
</feature>
<dbReference type="InterPro" id="IPR037185">
    <property type="entry name" value="EmrE-like"/>
</dbReference>
<keyword evidence="5 6" id="KW-0472">Membrane</keyword>
<dbReference type="InterPro" id="IPR000620">
    <property type="entry name" value="EamA_dom"/>
</dbReference>
<dbReference type="Proteomes" id="UP001165541">
    <property type="component" value="Unassembled WGS sequence"/>
</dbReference>
<comment type="subcellular location">
    <subcellularLocation>
        <location evidence="1">Membrane</location>
        <topology evidence="1">Multi-pass membrane protein</topology>
    </subcellularLocation>
</comment>
<keyword evidence="9" id="KW-1185">Reference proteome</keyword>
<dbReference type="Pfam" id="PF00892">
    <property type="entry name" value="EamA"/>
    <property type="match status" value="2"/>
</dbReference>
<dbReference type="SUPFAM" id="SSF103481">
    <property type="entry name" value="Multidrug resistance efflux transporter EmrE"/>
    <property type="match status" value="2"/>
</dbReference>
<feature type="transmembrane region" description="Helical" evidence="6">
    <location>
        <begin position="69"/>
        <end position="91"/>
    </location>
</feature>
<comment type="caution">
    <text evidence="8">The sequence shown here is derived from an EMBL/GenBank/DDBJ whole genome shotgun (WGS) entry which is preliminary data.</text>
</comment>
<comment type="similarity">
    <text evidence="2">Belongs to the EamA transporter family.</text>
</comment>
<name>A0ABT0YNV5_9BURK</name>
<sequence length="304" mass="31960">MFNDRQALVRSMPWVFVLVWSTGFIVARYGMPYAPPLGFLSWRYALSIACFLVWIRLARAAWPQGAAQWAHLGVTGALMHAGYLGGVWAAVKAGMGAGTIALIVGLQPVLTAVWVTSIGGAGTRVTGRQWGGLTLGLAGLALVVWRKLGLGELNALNLSLAIFALVSITVGTLYQKRFLKPCDARTANTVQLMAALAVSLPFALFEAEAIRLHPHFVGAMAWSVLGLTLGGSSLLYVLIQRGAATSVTSLLYLVPPCTAAMAWLLFGEPLGASTLAGMALTAFGVWLVVKGPAAKQPASAARAG</sequence>
<evidence type="ECO:0000313" key="9">
    <source>
        <dbReference type="Proteomes" id="UP001165541"/>
    </source>
</evidence>
<feature type="transmembrane region" description="Helical" evidence="6">
    <location>
        <begin position="97"/>
        <end position="118"/>
    </location>
</feature>
<protein>
    <submittedName>
        <fullName evidence="8">DMT family transporter</fullName>
    </submittedName>
</protein>
<evidence type="ECO:0000256" key="1">
    <source>
        <dbReference type="ARBA" id="ARBA00004141"/>
    </source>
</evidence>
<feature type="transmembrane region" description="Helical" evidence="6">
    <location>
        <begin position="37"/>
        <end position="57"/>
    </location>
</feature>
<evidence type="ECO:0000256" key="5">
    <source>
        <dbReference type="ARBA" id="ARBA00023136"/>
    </source>
</evidence>
<dbReference type="RefSeq" id="WP_251778880.1">
    <property type="nucleotide sequence ID" value="NZ_JAMKFE010000006.1"/>
</dbReference>
<feature type="transmembrane region" description="Helical" evidence="6">
    <location>
        <begin position="186"/>
        <end position="204"/>
    </location>
</feature>
<organism evidence="8 9">
    <name type="scientific">Caldimonas mangrovi</name>
    <dbReference type="NCBI Taxonomy" id="2944811"/>
    <lineage>
        <taxon>Bacteria</taxon>
        <taxon>Pseudomonadati</taxon>
        <taxon>Pseudomonadota</taxon>
        <taxon>Betaproteobacteria</taxon>
        <taxon>Burkholderiales</taxon>
        <taxon>Sphaerotilaceae</taxon>
        <taxon>Caldimonas</taxon>
    </lineage>
</organism>
<reference evidence="8" key="1">
    <citation type="submission" date="2022-05" db="EMBL/GenBank/DDBJ databases">
        <title>Schlegelella sp. nov., isolated from mangrove soil.</title>
        <authorList>
            <person name="Liu Y."/>
            <person name="Ge X."/>
            <person name="Liu W."/>
        </authorList>
    </citation>
    <scope>NUCLEOTIDE SEQUENCE</scope>
    <source>
        <strain evidence="8">S2-27</strain>
    </source>
</reference>
<evidence type="ECO:0000256" key="2">
    <source>
        <dbReference type="ARBA" id="ARBA00007362"/>
    </source>
</evidence>
<feature type="transmembrane region" description="Helical" evidence="6">
    <location>
        <begin position="12"/>
        <end position="31"/>
    </location>
</feature>
<accession>A0ABT0YNV5</accession>
<feature type="transmembrane region" description="Helical" evidence="6">
    <location>
        <begin position="154"/>
        <end position="174"/>
    </location>
</feature>
<dbReference type="InterPro" id="IPR050638">
    <property type="entry name" value="AA-Vitamin_Transporters"/>
</dbReference>
<feature type="domain" description="EamA" evidence="7">
    <location>
        <begin position="17"/>
        <end position="144"/>
    </location>
</feature>
<keyword evidence="3 6" id="KW-0812">Transmembrane</keyword>
<proteinExistence type="inferred from homology"/>